<feature type="region of interest" description="Disordered" evidence="12">
    <location>
        <begin position="1"/>
        <end position="33"/>
    </location>
</feature>
<dbReference type="EMBL" id="CACVBS010000028">
    <property type="protein sequence ID" value="CAA7260257.1"/>
    <property type="molecule type" value="Genomic_DNA"/>
</dbReference>
<keyword evidence="4" id="KW-0547">Nucleotide-binding</keyword>
<organism evidence="14 15">
    <name type="scientific">Cyclocybe aegerita</name>
    <name type="common">Black poplar mushroom</name>
    <name type="synonym">Agrocybe aegerita</name>
    <dbReference type="NCBI Taxonomy" id="1973307"/>
    <lineage>
        <taxon>Eukaryota</taxon>
        <taxon>Fungi</taxon>
        <taxon>Dikarya</taxon>
        <taxon>Basidiomycota</taxon>
        <taxon>Agaricomycotina</taxon>
        <taxon>Agaricomycetes</taxon>
        <taxon>Agaricomycetidae</taxon>
        <taxon>Agaricales</taxon>
        <taxon>Agaricineae</taxon>
        <taxon>Bolbitiaceae</taxon>
        <taxon>Cyclocybe</taxon>
    </lineage>
</organism>
<dbReference type="GO" id="GO:0006417">
    <property type="term" value="P:regulation of translation"/>
    <property type="evidence" value="ECO:0007669"/>
    <property type="project" value="UniProtKB-KW"/>
</dbReference>
<dbReference type="PRINTS" id="PR00315">
    <property type="entry name" value="ELONGATNFCT"/>
</dbReference>
<dbReference type="InterPro" id="IPR009001">
    <property type="entry name" value="Transl_elong_EF1A/Init_IF2_C"/>
</dbReference>
<dbReference type="InterPro" id="IPR027417">
    <property type="entry name" value="P-loop_NTPase"/>
</dbReference>
<dbReference type="OrthoDB" id="342024at2759"/>
<dbReference type="SUPFAM" id="SSF52540">
    <property type="entry name" value="P-loop containing nucleoside triphosphate hydrolases"/>
    <property type="match status" value="1"/>
</dbReference>
<dbReference type="InterPro" id="IPR009000">
    <property type="entry name" value="Transl_B-barrel_sf"/>
</dbReference>
<dbReference type="CDD" id="cd04093">
    <property type="entry name" value="HBS1_C_III"/>
    <property type="match status" value="1"/>
</dbReference>
<comment type="caution">
    <text evidence="14">The sequence shown here is derived from an EMBL/GenBank/DDBJ whole genome shotgun (WGS) entry which is preliminary data.</text>
</comment>
<evidence type="ECO:0000256" key="4">
    <source>
        <dbReference type="ARBA" id="ARBA00022741"/>
    </source>
</evidence>
<feature type="compositionally biased region" description="Low complexity" evidence="12">
    <location>
        <begin position="103"/>
        <end position="122"/>
    </location>
</feature>
<keyword evidence="15" id="KW-1185">Reference proteome</keyword>
<proteinExistence type="inferred from homology"/>
<evidence type="ECO:0000256" key="7">
    <source>
        <dbReference type="ARBA" id="ARBA00022917"/>
    </source>
</evidence>
<dbReference type="FunFam" id="3.40.50.300:FF:000204">
    <property type="entry name" value="Translation elongation factor Tu"/>
    <property type="match status" value="1"/>
</dbReference>
<evidence type="ECO:0000256" key="12">
    <source>
        <dbReference type="SAM" id="MobiDB-lite"/>
    </source>
</evidence>
<dbReference type="CDD" id="cd01883">
    <property type="entry name" value="EF1_alpha"/>
    <property type="match status" value="1"/>
</dbReference>
<evidence type="ECO:0000256" key="1">
    <source>
        <dbReference type="ARBA" id="ARBA00004496"/>
    </source>
</evidence>
<dbReference type="InterPro" id="IPR054696">
    <property type="entry name" value="GTP-eEF1A_C"/>
</dbReference>
<accession>A0A8S0XM99</accession>
<evidence type="ECO:0000256" key="9">
    <source>
        <dbReference type="ARBA" id="ARBA00049117"/>
    </source>
</evidence>
<dbReference type="Pfam" id="PF22594">
    <property type="entry name" value="GTP-eEF1A_C"/>
    <property type="match status" value="1"/>
</dbReference>
<comment type="subunit">
    <text evidence="10">Component of the Dom34-Hbs1 complex, also named Pelota-HBS1L complex, composed of dom34 and hbs1.</text>
</comment>
<feature type="compositionally biased region" description="Basic and acidic residues" evidence="12">
    <location>
        <begin position="91"/>
        <end position="102"/>
    </location>
</feature>
<feature type="domain" description="Tr-type G" evidence="13">
    <location>
        <begin position="201"/>
        <end position="433"/>
    </location>
</feature>
<dbReference type="GO" id="GO:0005829">
    <property type="term" value="C:cytosol"/>
    <property type="evidence" value="ECO:0007669"/>
    <property type="project" value="GOC"/>
</dbReference>
<evidence type="ECO:0000256" key="3">
    <source>
        <dbReference type="ARBA" id="ARBA00022490"/>
    </source>
</evidence>
<protein>
    <recommendedName>
        <fullName evidence="11">Elongation factor 1 alpha-like protein</fullName>
    </recommendedName>
</protein>
<keyword evidence="5" id="KW-0378">Hydrolase</keyword>
<dbReference type="AlphaFoldDB" id="A0A8S0XM99"/>
<dbReference type="SUPFAM" id="SSF50447">
    <property type="entry name" value="Translation proteins"/>
    <property type="match status" value="1"/>
</dbReference>
<keyword evidence="6" id="KW-0810">Translation regulation</keyword>
<evidence type="ECO:0000256" key="11">
    <source>
        <dbReference type="ARBA" id="ARBA00074866"/>
    </source>
</evidence>
<feature type="compositionally biased region" description="Acidic residues" evidence="12">
    <location>
        <begin position="15"/>
        <end position="30"/>
    </location>
</feature>
<dbReference type="Pfam" id="PF00009">
    <property type="entry name" value="GTP_EFTU"/>
    <property type="match status" value="1"/>
</dbReference>
<gene>
    <name evidence="14" type="ORF">AAE3_LOCUS1915</name>
</gene>
<dbReference type="Gene3D" id="2.40.30.10">
    <property type="entry name" value="Translation factors"/>
    <property type="match status" value="2"/>
</dbReference>
<dbReference type="InterPro" id="IPR000795">
    <property type="entry name" value="T_Tr_GTP-bd_dom"/>
</dbReference>
<comment type="catalytic activity">
    <reaction evidence="9">
        <text>GTP + H2O = GDP + phosphate + H(+)</text>
        <dbReference type="Rhea" id="RHEA:19669"/>
        <dbReference type="ChEBI" id="CHEBI:15377"/>
        <dbReference type="ChEBI" id="CHEBI:15378"/>
        <dbReference type="ChEBI" id="CHEBI:37565"/>
        <dbReference type="ChEBI" id="CHEBI:43474"/>
        <dbReference type="ChEBI" id="CHEBI:58189"/>
    </reaction>
    <physiologicalReaction direction="left-to-right" evidence="9">
        <dbReference type="Rhea" id="RHEA:19670"/>
    </physiologicalReaction>
</comment>
<reference evidence="14 15" key="1">
    <citation type="submission" date="2020-01" db="EMBL/GenBank/DDBJ databases">
        <authorList>
            <person name="Gupta K D."/>
        </authorList>
    </citation>
    <scope>NUCLEOTIDE SEQUENCE [LARGE SCALE GENOMIC DNA]</scope>
</reference>
<dbReference type="GO" id="GO:1990533">
    <property type="term" value="C:Dom34-Hbs1 complex"/>
    <property type="evidence" value="ECO:0007669"/>
    <property type="project" value="UniProtKB-ARBA"/>
</dbReference>
<dbReference type="GO" id="GO:0005525">
    <property type="term" value="F:GTP binding"/>
    <property type="evidence" value="ECO:0007669"/>
    <property type="project" value="UniProtKB-KW"/>
</dbReference>
<feature type="region of interest" description="Disordered" evidence="12">
    <location>
        <begin position="91"/>
        <end position="151"/>
    </location>
</feature>
<dbReference type="Gene3D" id="3.40.50.300">
    <property type="entry name" value="P-loop containing nucleotide triphosphate hydrolases"/>
    <property type="match status" value="1"/>
</dbReference>
<evidence type="ECO:0000256" key="10">
    <source>
        <dbReference type="ARBA" id="ARBA00063537"/>
    </source>
</evidence>
<evidence type="ECO:0000313" key="14">
    <source>
        <dbReference type="EMBL" id="CAA7260257.1"/>
    </source>
</evidence>
<dbReference type="PROSITE" id="PS51722">
    <property type="entry name" value="G_TR_2"/>
    <property type="match status" value="1"/>
</dbReference>
<dbReference type="GO" id="GO:0003924">
    <property type="term" value="F:GTPase activity"/>
    <property type="evidence" value="ECO:0007669"/>
    <property type="project" value="InterPro"/>
</dbReference>
<feature type="compositionally biased region" description="Polar residues" evidence="12">
    <location>
        <begin position="138"/>
        <end position="151"/>
    </location>
</feature>
<keyword evidence="7" id="KW-0648">Protein biosynthesis</keyword>
<dbReference type="SUPFAM" id="SSF50465">
    <property type="entry name" value="EF-Tu/eEF-1alpha/eIF2-gamma C-terminal domain"/>
    <property type="match status" value="1"/>
</dbReference>
<evidence type="ECO:0000256" key="5">
    <source>
        <dbReference type="ARBA" id="ARBA00022801"/>
    </source>
</evidence>
<evidence type="ECO:0000259" key="13">
    <source>
        <dbReference type="PROSITE" id="PS51722"/>
    </source>
</evidence>
<evidence type="ECO:0000256" key="2">
    <source>
        <dbReference type="ARBA" id="ARBA00007249"/>
    </source>
</evidence>
<keyword evidence="8" id="KW-0342">GTP-binding</keyword>
<dbReference type="FunFam" id="2.40.30.10:FF:000020">
    <property type="entry name" value="Translation elongation factor EF-1"/>
    <property type="match status" value="1"/>
</dbReference>
<name>A0A8S0XM99_CYCAE</name>
<evidence type="ECO:0000256" key="8">
    <source>
        <dbReference type="ARBA" id="ARBA00023134"/>
    </source>
</evidence>
<dbReference type="Pfam" id="PF08938">
    <property type="entry name" value="HBS1_N"/>
    <property type="match status" value="1"/>
</dbReference>
<sequence>MSRHRDIRNMNYRDELDDAAISDGGDEDMTPEQQAQINDGLEQVRLIIGDEASSDISDRSIKEALWEYYFDVDKTVQWAYEERQRRKIARERKAAKEREKALKQQAQRSTAPSAAASRAGTPVGSPSKPKKSIGVSFASGSSTPARKMATDQQQLDLSGLNLTAGATNQAEVLDEPPPKMSIAREKVLEEARRALDAEGEKKGISIVVIGHVDAGKSTLMGRLLYELGRLDEKTKRANERGSEKIGKSSFSWAWGLDGTIEERERGITMDIALQTLATPNRQITVLDAPGHKDFIPNMISGASQADCALLVVDSTTGEFESGFQRGGQTREHLILVRSLGVAQVIVAVNKLDQVEWSRSRYDEICGALRPFLVQTGFQPSKTKFLPVGAMQGINLVSCDGPAAAELKQWYKGPTLVDLLDTLVPPVRDITSPLRVPISNVFKGSGSGVAVSGRLCGGVVQVGEKLRALPGEETAIVKSIEIEDQSVPWAASGSNVTLYLTAIDPVNLNVGSVLCPSTDLVTLATSFVARIIVFDIQVPITAGASVEICHHSRDVPATVVKLISTLDRASGKVVKQNPRVLAKGVSAEVRLALRTTQISGSSSAARGIPLETFATNKDMGRILIRRGGETIAAGKAINFLAVFDILTSFKGVVLEIDE</sequence>
<evidence type="ECO:0000256" key="6">
    <source>
        <dbReference type="ARBA" id="ARBA00022845"/>
    </source>
</evidence>
<evidence type="ECO:0000313" key="15">
    <source>
        <dbReference type="Proteomes" id="UP000467700"/>
    </source>
</evidence>
<dbReference type="InterPro" id="IPR015033">
    <property type="entry name" value="HBS1-like_N"/>
</dbReference>
<dbReference type="PANTHER" id="PTHR23115">
    <property type="entry name" value="TRANSLATION FACTOR"/>
    <property type="match status" value="1"/>
</dbReference>
<dbReference type="InterPro" id="IPR050100">
    <property type="entry name" value="TRAFAC_GTPase_members"/>
</dbReference>
<comment type="similarity">
    <text evidence="2">Belongs to the TRAFAC class translation factor GTPase superfamily. Classic translation factor GTPase family. EF-Tu/EF-1A subfamily.</text>
</comment>
<dbReference type="CDD" id="cd16267">
    <property type="entry name" value="HBS1-like_II"/>
    <property type="match status" value="1"/>
</dbReference>
<dbReference type="GO" id="GO:0002184">
    <property type="term" value="P:cytoplasmic translational termination"/>
    <property type="evidence" value="ECO:0007669"/>
    <property type="project" value="UniProtKB-ARBA"/>
</dbReference>
<comment type="subcellular location">
    <subcellularLocation>
        <location evidence="1">Cytoplasm</location>
    </subcellularLocation>
</comment>
<keyword evidence="3" id="KW-0963">Cytoplasm</keyword>
<dbReference type="Proteomes" id="UP000467700">
    <property type="component" value="Unassembled WGS sequence"/>
</dbReference>